<feature type="transmembrane region" description="Helical" evidence="10">
    <location>
        <begin position="228"/>
        <end position="247"/>
    </location>
</feature>
<keyword evidence="8 10" id="KW-0406">Ion transport</keyword>
<evidence type="ECO:0000256" key="6">
    <source>
        <dbReference type="ARBA" id="ARBA00022958"/>
    </source>
</evidence>
<dbReference type="GO" id="GO:0015079">
    <property type="term" value="F:potassium ion transmembrane transporter activity"/>
    <property type="evidence" value="ECO:0007669"/>
    <property type="project" value="UniProtKB-UniRule"/>
</dbReference>
<dbReference type="InterPro" id="IPR053952">
    <property type="entry name" value="K_trans_C"/>
</dbReference>
<feature type="domain" description="K+ potassium transporter integral membrane" evidence="12">
    <location>
        <begin position="69"/>
        <end position="550"/>
    </location>
</feature>
<evidence type="ECO:0000256" key="7">
    <source>
        <dbReference type="ARBA" id="ARBA00022989"/>
    </source>
</evidence>
<feature type="transmembrane region" description="Helical" evidence="10">
    <location>
        <begin position="305"/>
        <end position="324"/>
    </location>
</feature>
<dbReference type="GO" id="GO:0005886">
    <property type="term" value="C:plasma membrane"/>
    <property type="evidence" value="ECO:0007669"/>
    <property type="project" value="UniProtKB-SubCell"/>
</dbReference>
<comment type="caution">
    <text evidence="10">Lacks conserved residue(s) required for the propagation of feature annotation.</text>
</comment>
<evidence type="ECO:0000259" key="12">
    <source>
        <dbReference type="Pfam" id="PF02705"/>
    </source>
</evidence>
<keyword evidence="7 10" id="KW-1133">Transmembrane helix</keyword>
<comment type="subcellular location">
    <subcellularLocation>
        <location evidence="1">Cell membrane</location>
        <topology evidence="1">Multi-pass membrane protein</topology>
    </subcellularLocation>
    <subcellularLocation>
        <location evidence="10">Membrane</location>
        <topology evidence="10">Multi-pass membrane protein</topology>
    </subcellularLocation>
</comment>
<comment type="function">
    <text evidence="10">Potassium transporter.</text>
</comment>
<dbReference type="Proteomes" id="UP001630127">
    <property type="component" value="Unassembled WGS sequence"/>
</dbReference>
<evidence type="ECO:0000313" key="14">
    <source>
        <dbReference type="EMBL" id="KAL3509829.1"/>
    </source>
</evidence>
<evidence type="ECO:0000256" key="5">
    <source>
        <dbReference type="ARBA" id="ARBA00022692"/>
    </source>
</evidence>
<comment type="similarity">
    <text evidence="2 10">Belongs to the HAK/KUP transporter (TC 2.A.72.3) family.</text>
</comment>
<feature type="region of interest" description="Disordered" evidence="11">
    <location>
        <begin position="668"/>
        <end position="688"/>
    </location>
</feature>
<gene>
    <name evidence="14" type="ORF">ACH5RR_029230</name>
</gene>
<protein>
    <recommendedName>
        <fullName evidence="10">Potassium transporter</fullName>
    </recommendedName>
</protein>
<feature type="transmembrane region" description="Helical" evidence="10">
    <location>
        <begin position="69"/>
        <end position="89"/>
    </location>
</feature>
<evidence type="ECO:0000256" key="11">
    <source>
        <dbReference type="SAM" id="MobiDB-lite"/>
    </source>
</evidence>
<feature type="transmembrane region" description="Helical" evidence="10">
    <location>
        <begin position="109"/>
        <end position="129"/>
    </location>
</feature>
<evidence type="ECO:0000259" key="13">
    <source>
        <dbReference type="Pfam" id="PF22776"/>
    </source>
</evidence>
<dbReference type="PANTHER" id="PTHR30540">
    <property type="entry name" value="OSMOTIC STRESS POTASSIUM TRANSPORTER"/>
    <property type="match status" value="1"/>
</dbReference>
<evidence type="ECO:0000256" key="2">
    <source>
        <dbReference type="ARBA" id="ARBA00008440"/>
    </source>
</evidence>
<evidence type="ECO:0000256" key="10">
    <source>
        <dbReference type="RuleBase" id="RU321113"/>
    </source>
</evidence>
<keyword evidence="6 10" id="KW-0630">Potassium</keyword>
<name>A0ABD2YUH2_9GENT</name>
<dbReference type="EMBL" id="JBJUIK010000012">
    <property type="protein sequence ID" value="KAL3509829.1"/>
    <property type="molecule type" value="Genomic_DNA"/>
</dbReference>
<feature type="transmembrane region" description="Helical" evidence="10">
    <location>
        <begin position="336"/>
        <end position="356"/>
    </location>
</feature>
<keyword evidence="9 10" id="KW-0472">Membrane</keyword>
<feature type="transmembrane region" description="Helical" evidence="10">
    <location>
        <begin position="376"/>
        <end position="396"/>
    </location>
</feature>
<organism evidence="14 15">
    <name type="scientific">Cinchona calisaya</name>
    <dbReference type="NCBI Taxonomy" id="153742"/>
    <lineage>
        <taxon>Eukaryota</taxon>
        <taxon>Viridiplantae</taxon>
        <taxon>Streptophyta</taxon>
        <taxon>Embryophyta</taxon>
        <taxon>Tracheophyta</taxon>
        <taxon>Spermatophyta</taxon>
        <taxon>Magnoliopsida</taxon>
        <taxon>eudicotyledons</taxon>
        <taxon>Gunneridae</taxon>
        <taxon>Pentapetalae</taxon>
        <taxon>asterids</taxon>
        <taxon>lamiids</taxon>
        <taxon>Gentianales</taxon>
        <taxon>Rubiaceae</taxon>
        <taxon>Cinchonoideae</taxon>
        <taxon>Cinchoneae</taxon>
        <taxon>Cinchona</taxon>
    </lineage>
</organism>
<evidence type="ECO:0000256" key="4">
    <source>
        <dbReference type="ARBA" id="ARBA00022538"/>
    </source>
</evidence>
<evidence type="ECO:0000256" key="9">
    <source>
        <dbReference type="ARBA" id="ARBA00023136"/>
    </source>
</evidence>
<feature type="transmembrane region" description="Helical" evidence="10">
    <location>
        <begin position="514"/>
        <end position="534"/>
    </location>
</feature>
<evidence type="ECO:0000256" key="3">
    <source>
        <dbReference type="ARBA" id="ARBA00022448"/>
    </source>
</evidence>
<feature type="compositionally biased region" description="Polar residues" evidence="11">
    <location>
        <begin position="710"/>
        <end position="720"/>
    </location>
</feature>
<evidence type="ECO:0000256" key="1">
    <source>
        <dbReference type="ARBA" id="ARBA00004651"/>
    </source>
</evidence>
<dbReference type="Pfam" id="PF22776">
    <property type="entry name" value="K_trans_C"/>
    <property type="match status" value="1"/>
</dbReference>
<keyword evidence="15" id="KW-1185">Reference proteome</keyword>
<feature type="transmembrane region" description="Helical" evidence="10">
    <location>
        <begin position="457"/>
        <end position="481"/>
    </location>
</feature>
<feature type="domain" description="K+ potassium transporter C-terminal" evidence="13">
    <location>
        <begin position="565"/>
        <end position="813"/>
    </location>
</feature>
<feature type="region of interest" description="Disordered" evidence="11">
    <location>
        <begin position="1"/>
        <end position="21"/>
    </location>
</feature>
<dbReference type="Pfam" id="PF02705">
    <property type="entry name" value="K_trans"/>
    <property type="match status" value="1"/>
</dbReference>
<dbReference type="PANTHER" id="PTHR30540:SF94">
    <property type="entry name" value="POTASSIUM TRANSPORTER 5"/>
    <property type="match status" value="1"/>
</dbReference>
<accession>A0ABD2YUH2</accession>
<keyword evidence="5 10" id="KW-0812">Transmembrane</keyword>
<reference evidence="14 15" key="1">
    <citation type="submission" date="2024-11" db="EMBL/GenBank/DDBJ databases">
        <title>A near-complete genome assembly of Cinchona calisaya.</title>
        <authorList>
            <person name="Lian D.C."/>
            <person name="Zhao X.W."/>
            <person name="Wei L."/>
        </authorList>
    </citation>
    <scope>NUCLEOTIDE SEQUENCE [LARGE SCALE GENOMIC DNA]</scope>
    <source>
        <tissue evidence="14">Nenye</tissue>
    </source>
</reference>
<dbReference type="InterPro" id="IPR003855">
    <property type="entry name" value="K+_transporter"/>
</dbReference>
<feature type="transmembrane region" description="Helical" evidence="10">
    <location>
        <begin position="259"/>
        <end position="279"/>
    </location>
</feature>
<dbReference type="AlphaFoldDB" id="A0ABD2YUH2"/>
<evidence type="ECO:0000256" key="8">
    <source>
        <dbReference type="ARBA" id="ARBA00023065"/>
    </source>
</evidence>
<comment type="caution">
    <text evidence="14">The sequence shown here is derived from an EMBL/GenBank/DDBJ whole genome shotgun (WGS) entry which is preliminary data.</text>
</comment>
<feature type="compositionally biased region" description="Polar residues" evidence="11">
    <location>
        <begin position="671"/>
        <end position="680"/>
    </location>
</feature>
<keyword evidence="4 10" id="KW-0633">Potassium transport</keyword>
<feature type="region of interest" description="Disordered" evidence="11">
    <location>
        <begin position="700"/>
        <end position="720"/>
    </location>
</feature>
<feature type="transmembrane region" description="Helical" evidence="10">
    <location>
        <begin position="488"/>
        <end position="508"/>
    </location>
</feature>
<evidence type="ECO:0000313" key="15">
    <source>
        <dbReference type="Proteomes" id="UP001630127"/>
    </source>
</evidence>
<dbReference type="NCBIfam" id="TIGR00794">
    <property type="entry name" value="kup"/>
    <property type="match status" value="1"/>
</dbReference>
<sequence length="813" mass="90492">MQAAYTATAEETEIESSTAPTTTNLKDRKFSWPKLRRVDSLNLEAGRVSSHHDSGHGSKNLGWKTTLSLAFQSVGIIYGDIGTSPLYVYASTFSKGIHDNNDILGVLSLIIYTIILSPLIKYVLIVLWANDNGNGGTFALYSLICRHAKVSLIPNHQPEDKEVSNYKLDIPSNQLRRSQMVKEKLESSGVAKVILLMFPILGTSMVMGDGTLTPCISVLSAVSGIKSLSQEAVVGISIVILILLFSVQRFGTDKVGFTFAPAVSLWFLCIFGTGIYNLFKHDPGVLRAFNPKYIFDYFKRNGKKGWASLGGVVLCITGTEAMFADLGHFSVRAIQLSFTCMVFPSILMAYIGQAAYLMKFPGDVGNTFYASIPDPIYWPTFVIAVTAAIIASQAMLSAAFQIISQAVNLGCFPRVKVVHTSAKYEGQVYIPEINYLIMTACILITASFRTTEKIGNAYGIAVVAVFVITSCLVTLIMLIVWKASKWRIALFFMVFFTLDTIYLSSVLAKFTQGGYLPIAFSFFLMTMMGIWHYAHKERYLFELNNKVSSEYVRDLAKNPEIRRVPGIGLLYSELVQGIPPIFPHFISNITSVHSVVVLVSIKSIPISKVALEERFLFRMVEPRDYRVYRCVVRYGYNDRIEETKVFEEQLVEYLKEFIRQEHFVLEDASPEQGSIPNSGLQKDGKPRRSSSLAVHMEESLSLSQGEQSVPRDSSSSIQSFNAAKSNDSSAQIIAGSTQPGVEEDLQIVQKAMDQGVFYLLGEAQVVAKQDSSFLKKFIVNYAYSFIRKNVRQGEKVMAIPRTRLLRVGMVYEI</sequence>
<dbReference type="InterPro" id="IPR053951">
    <property type="entry name" value="K_trans_N"/>
</dbReference>
<proteinExistence type="inferred from homology"/>
<keyword evidence="3" id="KW-0813">Transport</keyword>
<feature type="transmembrane region" description="Helical" evidence="10">
    <location>
        <begin position="189"/>
        <end position="208"/>
    </location>
</feature>